<evidence type="ECO:0000313" key="4">
    <source>
        <dbReference type="Proteomes" id="UP000008138"/>
    </source>
</evidence>
<dbReference type="Gene3D" id="3.40.50.300">
    <property type="entry name" value="P-loop containing nucleotide triphosphate hydrolases"/>
    <property type="match status" value="1"/>
</dbReference>
<dbReference type="InterPro" id="IPR048907">
    <property type="entry name" value="WHD_MCM_arc"/>
</dbReference>
<dbReference type="AlphaFoldDB" id="F2L694"/>
<dbReference type="RefSeq" id="WP_013679826.1">
    <property type="nucleotide sequence ID" value="NC_015315.1"/>
</dbReference>
<evidence type="ECO:0000259" key="2">
    <source>
        <dbReference type="Pfam" id="PF21100"/>
    </source>
</evidence>
<feature type="domain" description="MCM C-terminal" evidence="2">
    <location>
        <begin position="288"/>
        <end position="344"/>
    </location>
</feature>
<feature type="domain" description="ATPase" evidence="1">
    <location>
        <begin position="14"/>
        <end position="249"/>
    </location>
</feature>
<dbReference type="PANTHER" id="PTHR34301:SF8">
    <property type="entry name" value="ATPASE DOMAIN-CONTAINING PROTEIN"/>
    <property type="match status" value="1"/>
</dbReference>
<organism evidence="3 4">
    <name type="scientific">Thermoproteus uzoniensis (strain 768-20)</name>
    <dbReference type="NCBI Taxonomy" id="999630"/>
    <lineage>
        <taxon>Archaea</taxon>
        <taxon>Thermoproteota</taxon>
        <taxon>Thermoprotei</taxon>
        <taxon>Thermoproteales</taxon>
        <taxon>Thermoproteaceae</taxon>
        <taxon>Thermoproteus</taxon>
    </lineage>
</organism>
<dbReference type="Gene3D" id="1.10.8.60">
    <property type="match status" value="1"/>
</dbReference>
<dbReference type="EMBL" id="CP002590">
    <property type="protein sequence ID" value="AEA12490.1"/>
    <property type="molecule type" value="Genomic_DNA"/>
</dbReference>
<dbReference type="HOGENOM" id="CLU_061108_0_0_2"/>
<name>F2L694_THEU7</name>
<dbReference type="PANTHER" id="PTHR34301">
    <property type="entry name" value="DNA-BINDING PROTEIN-RELATED"/>
    <property type="match status" value="1"/>
</dbReference>
<dbReference type="Pfam" id="PF01637">
    <property type="entry name" value="ATPase_2"/>
    <property type="match status" value="1"/>
</dbReference>
<keyword evidence="4" id="KW-1185">Reference proteome</keyword>
<gene>
    <name evidence="3" type="ordered locus">TUZN_1008</name>
</gene>
<dbReference type="eggNOG" id="arCOG03169">
    <property type="taxonomic scope" value="Archaea"/>
</dbReference>
<sequence length="360" mass="41046">MLFMDRPAESLDELFDRESEVKMLLESVSRRALTLVLGMRRVGKTSVVRAATRGRLRVYIDARIFEERAYISYDDLLGALRSELRRILPLHRRLGELLGRIRGVSVAGVDVRFEMGRRAPNISELLEAFDQWAGERGERLVLIIDEAQELIKLRGRAILPALGYAYDNLRNIAMVFTGSKAGLLLRFLRLEDPDSPLFGRYVERIDLGPFPPELSVRYLEEGFRQAGVEVGEDLIRKAVEALDGVVGWLAYFGLRALRSPRTALEETLEYATRLAASEFCHFVEYTGSRRYIYVASICRNGARWSEVKRHLQATEGRPITDYEVTKLLSNLVNYGFLEKRGDLYVVADPILRKALEGLRC</sequence>
<dbReference type="KEGG" id="tuz:TUZN_1008"/>
<protein>
    <submittedName>
        <fullName evidence="3">ATPase</fullName>
    </submittedName>
</protein>
<accession>F2L694</accession>
<dbReference type="SUPFAM" id="SSF52540">
    <property type="entry name" value="P-loop containing nucleoside triphosphate hydrolases"/>
    <property type="match status" value="1"/>
</dbReference>
<dbReference type="InterPro" id="IPR036388">
    <property type="entry name" value="WH-like_DNA-bd_sf"/>
</dbReference>
<dbReference type="InterPro" id="IPR027417">
    <property type="entry name" value="P-loop_NTPase"/>
</dbReference>
<dbReference type="SUPFAM" id="SSF46785">
    <property type="entry name" value="Winged helix' DNA-binding domain"/>
    <property type="match status" value="1"/>
</dbReference>
<reference key="2">
    <citation type="submission" date="2011-03" db="EMBL/GenBank/DDBJ databases">
        <title>Complete genome sequence of the thermoacidophilic crenarchaeon Thermoproteus uzoniensis 768-20.</title>
        <authorList>
            <person name="Mardanov A.V."/>
            <person name="Gumerov V.M."/>
            <person name="Beletsky A.V."/>
            <person name="Prokofeva M.I."/>
            <person name="Bonch-Osmolovskaya E.A."/>
            <person name="Ravin N.V."/>
            <person name="Skryabin K.G."/>
        </authorList>
    </citation>
    <scope>NUCLEOTIDE SEQUENCE</scope>
    <source>
        <strain>768-20</strain>
    </source>
</reference>
<dbReference type="Pfam" id="PF21100">
    <property type="entry name" value="WHD_MCM"/>
    <property type="match status" value="1"/>
</dbReference>
<dbReference type="Gene3D" id="1.10.10.10">
    <property type="entry name" value="Winged helix-like DNA-binding domain superfamily/Winged helix DNA-binding domain"/>
    <property type="match status" value="1"/>
</dbReference>
<evidence type="ECO:0000259" key="1">
    <source>
        <dbReference type="Pfam" id="PF01637"/>
    </source>
</evidence>
<dbReference type="InterPro" id="IPR036390">
    <property type="entry name" value="WH_DNA-bd_sf"/>
</dbReference>
<evidence type="ECO:0000313" key="3">
    <source>
        <dbReference type="EMBL" id="AEA12490.1"/>
    </source>
</evidence>
<proteinExistence type="predicted"/>
<dbReference type="InterPro" id="IPR011579">
    <property type="entry name" value="ATPase_dom"/>
</dbReference>
<dbReference type="STRING" id="999630.TUZN_1008"/>
<reference evidence="3 4" key="1">
    <citation type="journal article" date="2011" name="J. Bacteriol.">
        <title>Complete genome sequence of the thermoacidophilic crenarchaeon Thermoproteus uzoniensis 768-20.</title>
        <authorList>
            <person name="Mardanov A.V."/>
            <person name="Gumerov V.M."/>
            <person name="Beletsky A.V."/>
            <person name="Prokofeva M.I."/>
            <person name="Bonch-Osmolovskaya E.A."/>
            <person name="Ravin N.V."/>
            <person name="Skryabin K.G."/>
        </authorList>
    </citation>
    <scope>NUCLEOTIDE SEQUENCE [LARGE SCALE GENOMIC DNA]</scope>
    <source>
        <strain evidence="3 4">768-20</strain>
    </source>
</reference>
<dbReference type="OrthoDB" id="132045at2157"/>
<dbReference type="Proteomes" id="UP000008138">
    <property type="component" value="Chromosome"/>
</dbReference>
<dbReference type="GeneID" id="10360539"/>
<dbReference type="GO" id="GO:0005524">
    <property type="term" value="F:ATP binding"/>
    <property type="evidence" value="ECO:0007669"/>
    <property type="project" value="InterPro"/>
</dbReference>